<comment type="similarity">
    <text evidence="1">Belongs to the ATP-dependent AMP-binding enzyme family.</text>
</comment>
<feature type="region of interest" description="Disordered" evidence="2">
    <location>
        <begin position="505"/>
        <end position="536"/>
    </location>
</feature>
<evidence type="ECO:0000259" key="4">
    <source>
        <dbReference type="Pfam" id="PF13193"/>
    </source>
</evidence>
<dbReference type="PANTHER" id="PTHR43201">
    <property type="entry name" value="ACYL-COA SYNTHETASE"/>
    <property type="match status" value="1"/>
</dbReference>
<feature type="domain" description="AMP-binding enzyme C-terminal" evidence="4">
    <location>
        <begin position="618"/>
        <end position="709"/>
    </location>
</feature>
<dbReference type="FunFam" id="3.30.300.30:FF:000082">
    <property type="entry name" value="Putative long-chain-fatty-acid-CoA ligase"/>
    <property type="match status" value="1"/>
</dbReference>
<evidence type="ECO:0000313" key="5">
    <source>
        <dbReference type="EMBL" id="CCC53340.1"/>
    </source>
</evidence>
<dbReference type="InterPro" id="IPR025110">
    <property type="entry name" value="AMP-bd_C"/>
</dbReference>
<name>G0UBZ2_TRYVY</name>
<gene>
    <name evidence="5" type="ORF">TVY486_1108240</name>
</gene>
<dbReference type="Gene3D" id="3.40.50.12780">
    <property type="entry name" value="N-terminal domain of ligase-like"/>
    <property type="match status" value="1"/>
</dbReference>
<dbReference type="SUPFAM" id="SSF56801">
    <property type="entry name" value="Acetyl-CoA synthetase-like"/>
    <property type="match status" value="1"/>
</dbReference>
<dbReference type="Pfam" id="PF13193">
    <property type="entry name" value="AMP-binding_C"/>
    <property type="match status" value="1"/>
</dbReference>
<keyword evidence="5" id="KW-0436">Ligase</keyword>
<sequence length="722" mass="79270">MLFLSRRQLDKVPLASLFSYNTVLHSVFAAPSRKPALVVELPGLQPRCYTYGRLQKDILSIADLIAKRREAVARALGQSPLEWLQKPRSDTVRSVFNNKVGGGAGDGFFSCDVLADDGAHNIAIIGESGYSFVVSLLAAWSLNQMAVPMSVSQKYASELSYILEHSRSRTVLGDRKALSENFPDDYNAITLRDVEKAKCPPARNLSSSSATYSVQTVFDVQTLIDSIDEARCRMEESATEVHMEQLAAEQEVREMRDAQDIVDRLEREKCAEEERRADWQAQKLREQFSESNSADSGGDEVGMCYDTTRLDDLNAVHRRWAEDHLSRPNANDDCLMLYTSGTTARPKGVVHTHASVGNMVHVLQKEWEWSPSDSILHILPMHHIHGLVNVLLCSLASGARCVVTKFDEPIRIARRLEKGDISLVMGVPTMYTKLIAAIALPVPTLKAFHEVSGHILLERYGMTEVGMALGQPLRPVSKRVPGTVGMPLPTVRAFVYNEGNGGGESSAVVAQGGGKGGPEGGDTVSDTTVGSSGKAAKSVEYTETGRLAISSPSLFDRYWANPEATKKELVISESGHRYFDTGDTVGLQNHGDDVVFTILGRSSVDIIKSSGFKLSALEIEAALLLHRDLFYEVAVVGCKDHVKGECVVAVAALQREVLVRFNVPSDFKVYESAELTRELSALAHQVLSYYKCPTRFVIVPEIPRNHTGKVNKKNLKAQLGLL</sequence>
<dbReference type="GO" id="GO:0006631">
    <property type="term" value="P:fatty acid metabolic process"/>
    <property type="evidence" value="ECO:0007669"/>
    <property type="project" value="TreeGrafter"/>
</dbReference>
<dbReference type="InterPro" id="IPR042099">
    <property type="entry name" value="ANL_N_sf"/>
</dbReference>
<reference evidence="5" key="1">
    <citation type="journal article" date="2012" name="Proc. Natl. Acad. Sci. U.S.A.">
        <title>Antigenic diversity is generated by distinct evolutionary mechanisms in African trypanosome species.</title>
        <authorList>
            <person name="Jackson A.P."/>
            <person name="Berry A."/>
            <person name="Aslett M."/>
            <person name="Allison H.C."/>
            <person name="Burton P."/>
            <person name="Vavrova-Anderson J."/>
            <person name="Brown R."/>
            <person name="Browne H."/>
            <person name="Corton N."/>
            <person name="Hauser H."/>
            <person name="Gamble J."/>
            <person name="Gilderthorp R."/>
            <person name="Marcello L."/>
            <person name="McQuillan J."/>
            <person name="Otto T.D."/>
            <person name="Quail M.A."/>
            <person name="Sanders M.J."/>
            <person name="van Tonder A."/>
            <person name="Ginger M.L."/>
            <person name="Field M.C."/>
            <person name="Barry J.D."/>
            <person name="Hertz-Fowler C."/>
            <person name="Berriman M."/>
        </authorList>
    </citation>
    <scope>NUCLEOTIDE SEQUENCE</scope>
    <source>
        <strain evidence="5">Y486</strain>
    </source>
</reference>
<evidence type="ECO:0000256" key="2">
    <source>
        <dbReference type="SAM" id="MobiDB-lite"/>
    </source>
</evidence>
<feature type="domain" description="AMP-dependent synthetase/ligase" evidence="3">
    <location>
        <begin position="121"/>
        <end position="500"/>
    </location>
</feature>
<evidence type="ECO:0000259" key="3">
    <source>
        <dbReference type="Pfam" id="PF00501"/>
    </source>
</evidence>
<evidence type="ECO:0000256" key="1">
    <source>
        <dbReference type="ARBA" id="ARBA00006432"/>
    </source>
</evidence>
<dbReference type="EMBL" id="HE573027">
    <property type="protein sequence ID" value="CCC53340.1"/>
    <property type="molecule type" value="Genomic_DNA"/>
</dbReference>
<dbReference type="Gene3D" id="3.30.300.30">
    <property type="match status" value="1"/>
</dbReference>
<proteinExistence type="inferred from homology"/>
<protein>
    <submittedName>
        <fullName evidence="5">Long-chain-fatty-acid-CoA ligase, putative</fullName>
    </submittedName>
</protein>
<dbReference type="VEuPathDB" id="TriTrypDB:TvY486_1108240"/>
<dbReference type="PANTHER" id="PTHR43201:SF8">
    <property type="entry name" value="ACYL-COA SYNTHETASE FAMILY MEMBER 3"/>
    <property type="match status" value="1"/>
</dbReference>
<dbReference type="InterPro" id="IPR000873">
    <property type="entry name" value="AMP-dep_synth/lig_dom"/>
</dbReference>
<organism evidence="5">
    <name type="scientific">Trypanosoma vivax (strain Y486)</name>
    <dbReference type="NCBI Taxonomy" id="1055687"/>
    <lineage>
        <taxon>Eukaryota</taxon>
        <taxon>Discoba</taxon>
        <taxon>Euglenozoa</taxon>
        <taxon>Kinetoplastea</taxon>
        <taxon>Metakinetoplastina</taxon>
        <taxon>Trypanosomatida</taxon>
        <taxon>Trypanosomatidae</taxon>
        <taxon>Trypanosoma</taxon>
        <taxon>Duttonella</taxon>
    </lineage>
</organism>
<dbReference type="Pfam" id="PF00501">
    <property type="entry name" value="AMP-binding"/>
    <property type="match status" value="1"/>
</dbReference>
<dbReference type="InterPro" id="IPR045851">
    <property type="entry name" value="AMP-bd_C_sf"/>
</dbReference>
<accession>G0UBZ2</accession>
<dbReference type="GO" id="GO:0031956">
    <property type="term" value="F:medium-chain fatty acid-CoA ligase activity"/>
    <property type="evidence" value="ECO:0007669"/>
    <property type="project" value="TreeGrafter"/>
</dbReference>
<feature type="compositionally biased region" description="Gly residues" evidence="2">
    <location>
        <begin position="511"/>
        <end position="520"/>
    </location>
</feature>
<dbReference type="AlphaFoldDB" id="G0UBZ2"/>